<dbReference type="Proteomes" id="UP000283000">
    <property type="component" value="Chromosome"/>
</dbReference>
<evidence type="ECO:0000313" key="3">
    <source>
        <dbReference type="Proteomes" id="UP000283000"/>
    </source>
</evidence>
<keyword evidence="1" id="KW-0472">Membrane</keyword>
<protein>
    <submittedName>
        <fullName evidence="2">ABC transporter permease</fullName>
    </submittedName>
</protein>
<sequence length="235" mass="24531">MRHLRVWLLTLILAVLAIGIGLYGSTMLGPDFDPASDDAWNSVLSASGFTLAGPLLLAVIASRQVDIEHQGNGWLMSATSGVTSGGLCRAKLFSLGIMVTIATIAVSGALLSVGLLFGVTAPIPGGRWIGFTACIIVVNLVLLALHIVVSTRIENQLVGIGIGLLGTVLALFGNEIPAWMAHLTPWGYYALSTAAEYQDGVLVGLTPSYASVLALGAVATTVFILFTGRLDRQEV</sequence>
<feature type="transmembrane region" description="Helical" evidence="1">
    <location>
        <begin position="128"/>
        <end position="150"/>
    </location>
</feature>
<reference evidence="2 3" key="1">
    <citation type="submission" date="2017-12" db="EMBL/GenBank/DDBJ databases">
        <authorList>
            <person name="Levesque S."/>
        </authorList>
    </citation>
    <scope>NUCLEOTIDE SEQUENCE [LARGE SCALE GENOMIC DNA]</scope>
    <source>
        <strain evidence="2 3">SMQ-1417</strain>
    </source>
</reference>
<feature type="transmembrane region" description="Helical" evidence="1">
    <location>
        <begin position="7"/>
        <end position="28"/>
    </location>
</feature>
<dbReference type="EMBL" id="CP025330">
    <property type="protein sequence ID" value="AZT95522.1"/>
    <property type="molecule type" value="Genomic_DNA"/>
</dbReference>
<evidence type="ECO:0000256" key="1">
    <source>
        <dbReference type="SAM" id="Phobius"/>
    </source>
</evidence>
<keyword evidence="1" id="KW-1133">Transmembrane helix</keyword>
<dbReference type="AlphaFoldDB" id="A0A3Q9NX31"/>
<reference evidence="2 3" key="2">
    <citation type="submission" date="2019-01" db="EMBL/GenBank/DDBJ databases">
        <title>Comparative genomic analysis of Brevibacterium aurantiacum sheds light on its evolution and its adaptation to smear-ripened cheeses.</title>
        <authorList>
            <person name="Moineau S."/>
        </authorList>
    </citation>
    <scope>NUCLEOTIDE SEQUENCE [LARGE SCALE GENOMIC DNA]</scope>
    <source>
        <strain evidence="2 3">SMQ-1417</strain>
    </source>
</reference>
<evidence type="ECO:0000313" key="2">
    <source>
        <dbReference type="EMBL" id="AZT95522.1"/>
    </source>
</evidence>
<name>A0A3Q9NX31_BREAU</name>
<feature type="transmembrane region" description="Helical" evidence="1">
    <location>
        <begin position="92"/>
        <end position="116"/>
    </location>
</feature>
<feature type="transmembrane region" description="Helical" evidence="1">
    <location>
        <begin position="201"/>
        <end position="226"/>
    </location>
</feature>
<feature type="transmembrane region" description="Helical" evidence="1">
    <location>
        <begin position="40"/>
        <end position="61"/>
    </location>
</feature>
<proteinExistence type="predicted"/>
<dbReference type="Pfam" id="PF12730">
    <property type="entry name" value="ABC2_membrane_4"/>
    <property type="match status" value="1"/>
</dbReference>
<dbReference type="CDD" id="cd21809">
    <property type="entry name" value="ABC-2_lan_permease-like"/>
    <property type="match status" value="1"/>
</dbReference>
<accession>A0A3Q9NX31</accession>
<gene>
    <name evidence="2" type="ORF">CXR23_17785</name>
</gene>
<organism evidence="2 3">
    <name type="scientific">Brevibacterium aurantiacum</name>
    <dbReference type="NCBI Taxonomy" id="273384"/>
    <lineage>
        <taxon>Bacteria</taxon>
        <taxon>Bacillati</taxon>
        <taxon>Actinomycetota</taxon>
        <taxon>Actinomycetes</taxon>
        <taxon>Micrococcales</taxon>
        <taxon>Brevibacteriaceae</taxon>
        <taxon>Brevibacterium</taxon>
    </lineage>
</organism>
<feature type="transmembrane region" description="Helical" evidence="1">
    <location>
        <begin position="157"/>
        <end position="181"/>
    </location>
</feature>
<keyword evidence="1" id="KW-0812">Transmembrane</keyword>